<comment type="caution">
    <text evidence="1">The sequence shown here is derived from an EMBL/GenBank/DDBJ whole genome shotgun (WGS) entry which is preliminary data.</text>
</comment>
<accession>A0AAN9FJR4</accession>
<dbReference type="AlphaFoldDB" id="A0AAN9FJR4"/>
<keyword evidence="2" id="KW-1185">Reference proteome</keyword>
<organism evidence="1 2">
    <name type="scientific">Crotalaria pallida</name>
    <name type="common">Smooth rattlebox</name>
    <name type="synonym">Crotalaria striata</name>
    <dbReference type="NCBI Taxonomy" id="3830"/>
    <lineage>
        <taxon>Eukaryota</taxon>
        <taxon>Viridiplantae</taxon>
        <taxon>Streptophyta</taxon>
        <taxon>Embryophyta</taxon>
        <taxon>Tracheophyta</taxon>
        <taxon>Spermatophyta</taxon>
        <taxon>Magnoliopsida</taxon>
        <taxon>eudicotyledons</taxon>
        <taxon>Gunneridae</taxon>
        <taxon>Pentapetalae</taxon>
        <taxon>rosids</taxon>
        <taxon>fabids</taxon>
        <taxon>Fabales</taxon>
        <taxon>Fabaceae</taxon>
        <taxon>Papilionoideae</taxon>
        <taxon>50 kb inversion clade</taxon>
        <taxon>genistoids sensu lato</taxon>
        <taxon>core genistoids</taxon>
        <taxon>Crotalarieae</taxon>
        <taxon>Crotalaria</taxon>
    </lineage>
</organism>
<proteinExistence type="predicted"/>
<evidence type="ECO:0000313" key="2">
    <source>
        <dbReference type="Proteomes" id="UP001372338"/>
    </source>
</evidence>
<name>A0AAN9FJR4_CROPI</name>
<dbReference type="EMBL" id="JAYWIO010000003">
    <property type="protein sequence ID" value="KAK7274138.1"/>
    <property type="molecule type" value="Genomic_DNA"/>
</dbReference>
<reference evidence="1 2" key="1">
    <citation type="submission" date="2024-01" db="EMBL/GenBank/DDBJ databases">
        <title>The genomes of 5 underutilized Papilionoideae crops provide insights into root nodulation and disease resistanc.</title>
        <authorList>
            <person name="Yuan L."/>
        </authorList>
    </citation>
    <scope>NUCLEOTIDE SEQUENCE [LARGE SCALE GENOMIC DNA]</scope>
    <source>
        <strain evidence="1">ZHUSHIDOU_FW_LH</strain>
        <tissue evidence="1">Leaf</tissue>
    </source>
</reference>
<gene>
    <name evidence="1" type="ORF">RIF29_15215</name>
</gene>
<protein>
    <submittedName>
        <fullName evidence="1">Uncharacterized protein</fullName>
    </submittedName>
</protein>
<sequence length="90" mass="10503">MDRDDKSIKLSIFTFSHYHSFTLEAFSPTVVSTIPSLEPRNHCESSSLHRESFLSGTLTPAVPEIAHPRRFRLQWFASLRMRKKEKKLQN</sequence>
<dbReference type="Proteomes" id="UP001372338">
    <property type="component" value="Unassembled WGS sequence"/>
</dbReference>
<evidence type="ECO:0000313" key="1">
    <source>
        <dbReference type="EMBL" id="KAK7274138.1"/>
    </source>
</evidence>